<evidence type="ECO:0000256" key="2">
    <source>
        <dbReference type="ARBA" id="ARBA00023444"/>
    </source>
</evidence>
<gene>
    <name evidence="4" type="ORF">G7Y89_g10753</name>
</gene>
<evidence type="ECO:0000313" key="4">
    <source>
        <dbReference type="EMBL" id="KAF4627401.1"/>
    </source>
</evidence>
<feature type="domain" description="ChlI/MoxR AAA lid" evidence="3">
    <location>
        <begin position="281"/>
        <end position="341"/>
    </location>
</feature>
<dbReference type="InterPro" id="IPR041628">
    <property type="entry name" value="ChlI/MoxR_AAA_lid"/>
</dbReference>
<dbReference type="Proteomes" id="UP000566819">
    <property type="component" value="Unassembled WGS sequence"/>
</dbReference>
<dbReference type="InterPro" id="IPR052041">
    <property type="entry name" value="Nucleic_acid_metab_PIN/TRAM"/>
</dbReference>
<evidence type="ECO:0000313" key="5">
    <source>
        <dbReference type="Proteomes" id="UP000566819"/>
    </source>
</evidence>
<dbReference type="AlphaFoldDB" id="A0A8H4VYQ0"/>
<comment type="caution">
    <text evidence="4">The sequence shown here is derived from an EMBL/GenBank/DDBJ whole genome shotgun (WGS) entry which is preliminary data.</text>
</comment>
<dbReference type="OrthoDB" id="5582146at2759"/>
<evidence type="ECO:0000259" key="3">
    <source>
        <dbReference type="Pfam" id="PF17863"/>
    </source>
</evidence>
<dbReference type="Gene3D" id="1.10.8.80">
    <property type="entry name" value="Magnesium chelatase subunit I, C-Terminal domain"/>
    <property type="match status" value="1"/>
</dbReference>
<protein>
    <recommendedName>
        <fullName evidence="1">magnesium chelatase</fullName>
        <ecNumber evidence="1">6.6.1.1</ecNumber>
    </recommendedName>
</protein>
<dbReference type="Pfam" id="PF17863">
    <property type="entry name" value="AAA_lid_2"/>
    <property type="match status" value="1"/>
</dbReference>
<comment type="pathway">
    <text evidence="2">Porphyrin-containing compound metabolism.</text>
</comment>
<accession>A0A8H4VYQ0</accession>
<evidence type="ECO:0000256" key="1">
    <source>
        <dbReference type="ARBA" id="ARBA00012825"/>
    </source>
</evidence>
<dbReference type="GO" id="GO:0016851">
    <property type="term" value="F:magnesium chelatase activity"/>
    <property type="evidence" value="ECO:0007669"/>
    <property type="project" value="UniProtKB-EC"/>
</dbReference>
<name>A0A8H4VYQ0_9HELO</name>
<reference evidence="4 5" key="1">
    <citation type="submission" date="2020-03" db="EMBL/GenBank/DDBJ databases">
        <title>Draft Genome Sequence of Cudoniella acicularis.</title>
        <authorList>
            <person name="Buettner E."/>
            <person name="Kellner H."/>
        </authorList>
    </citation>
    <scope>NUCLEOTIDE SEQUENCE [LARGE SCALE GENOMIC DNA]</scope>
    <source>
        <strain evidence="4 5">DSM 108380</strain>
    </source>
</reference>
<dbReference type="PANTHER" id="PTHR11603:SF132">
    <property type="entry name" value="C2H2-TYPE DOMAIN-CONTAINING PROTEIN"/>
    <property type="match status" value="1"/>
</dbReference>
<dbReference type="EC" id="6.6.1.1" evidence="1"/>
<dbReference type="PANTHER" id="PTHR11603">
    <property type="entry name" value="AAA FAMILY ATPASE"/>
    <property type="match status" value="1"/>
</dbReference>
<dbReference type="EMBL" id="JAAMPI010000975">
    <property type="protein sequence ID" value="KAF4627401.1"/>
    <property type="molecule type" value="Genomic_DNA"/>
</dbReference>
<organism evidence="4 5">
    <name type="scientific">Cudoniella acicularis</name>
    <dbReference type="NCBI Taxonomy" id="354080"/>
    <lineage>
        <taxon>Eukaryota</taxon>
        <taxon>Fungi</taxon>
        <taxon>Dikarya</taxon>
        <taxon>Ascomycota</taxon>
        <taxon>Pezizomycotina</taxon>
        <taxon>Leotiomycetes</taxon>
        <taxon>Helotiales</taxon>
        <taxon>Tricladiaceae</taxon>
        <taxon>Cudoniella</taxon>
    </lineage>
</organism>
<keyword evidence="5" id="KW-1185">Reference proteome</keyword>
<proteinExistence type="predicted"/>
<sequence length="378" mass="41681">MADETLINKIHELSDLELAALICLVAKEHCIIDTEPVVIDELVQELELVFSNLSFASPVSSLTLEQIAAKVFGLSYAVVDCSEHTSLDDFAHAILTVEGSPTRSNSPVRTRQDSYFLNTPAFQSISRSPVSETFADNKTIPNVIIAKNLDEAPKQVQIQALELMRTKRIYTRTSVQNAPKRFLFIALLAGGDGPRLTKHLNDHMFISHFHDPEDGFPNLEEMFDDTGSISSVVKKSPRLNTEFMTSPRVSATEIEQLVQLSEQATVSIEVKAYQQNIIAFLRVHRAVASGISAPATVLFDKLAKCLAPLHNLSYATPSLIDLAARKIYPHRIQIVKPENERSMQWGSDLDAVAELLEGTTTEDVIEDVLGSSGAETPL</sequence>